<dbReference type="AlphaFoldDB" id="A0A8S4NGG6"/>
<accession>A0A8S4NGG6</accession>
<feature type="non-terminal residue" evidence="1">
    <location>
        <position position="1"/>
    </location>
</feature>
<evidence type="ECO:0000313" key="2">
    <source>
        <dbReference type="Proteomes" id="UP000749559"/>
    </source>
</evidence>
<organism evidence="1 2">
    <name type="scientific">Owenia fusiformis</name>
    <name type="common">Polychaete worm</name>
    <dbReference type="NCBI Taxonomy" id="6347"/>
    <lineage>
        <taxon>Eukaryota</taxon>
        <taxon>Metazoa</taxon>
        <taxon>Spiralia</taxon>
        <taxon>Lophotrochozoa</taxon>
        <taxon>Annelida</taxon>
        <taxon>Polychaeta</taxon>
        <taxon>Sedentaria</taxon>
        <taxon>Canalipalpata</taxon>
        <taxon>Sabellida</taxon>
        <taxon>Oweniida</taxon>
        <taxon>Oweniidae</taxon>
        <taxon>Owenia</taxon>
    </lineage>
</organism>
<evidence type="ECO:0000313" key="1">
    <source>
        <dbReference type="EMBL" id="CAH1779920.1"/>
    </source>
</evidence>
<proteinExistence type="predicted"/>
<dbReference type="EMBL" id="CAIIXF020000003">
    <property type="protein sequence ID" value="CAH1779920.1"/>
    <property type="molecule type" value="Genomic_DNA"/>
</dbReference>
<reference evidence="1" key="1">
    <citation type="submission" date="2022-03" db="EMBL/GenBank/DDBJ databases">
        <authorList>
            <person name="Martin C."/>
        </authorList>
    </citation>
    <scope>NUCLEOTIDE SEQUENCE</scope>
</reference>
<keyword evidence="2" id="KW-1185">Reference proteome</keyword>
<comment type="caution">
    <text evidence="1">The sequence shown here is derived from an EMBL/GenBank/DDBJ whole genome shotgun (WGS) entry which is preliminary data.</text>
</comment>
<gene>
    <name evidence="1" type="ORF">OFUS_LOCUS6678</name>
</gene>
<sequence>MMMQMIMTFVKNKEASIMELSLLIQTCFMLVILSLMDRAVGGGHRRKSKIEGKLKGGISTCKPQGDQRKAKGILGFNRTFVMYSSKDTDVPLSGLTPSEEIQKHHGYFGRDRDEIVEYAKYFLRYVEEHYGITFPDPKEDDLINGETILTKGLMLKGFADPLGEFQLMFESNGEDVVTYVNPPPCSAGGYKLQFLNDYKLSYCQGVIPAGSSLLYIDVICNTTKYCGLEDQISFTLN</sequence>
<protein>
    <submittedName>
        <fullName evidence="1">Uncharacterized protein</fullName>
    </submittedName>
</protein>
<name>A0A8S4NGG6_OWEFU</name>
<dbReference type="Proteomes" id="UP000749559">
    <property type="component" value="Unassembled WGS sequence"/>
</dbReference>